<reference evidence="2 3" key="1">
    <citation type="journal article" date="2012" name="J. Bacteriol.">
        <title>Draft genome sequence of Methanobacterium formicicum DSM 3637, an archaebacterium isolated from the methane producer amoeba Pelomyxa palustris.</title>
        <authorList>
            <person name="Gutierrez G."/>
        </authorList>
    </citation>
    <scope>NUCLEOTIDE SEQUENCE [LARGE SCALE GENOMIC DNA]</scope>
    <source>
        <strain evidence="3">DSM 3637 / PP1</strain>
    </source>
</reference>
<dbReference type="EMBL" id="AMPO01000006">
    <property type="protein sequence ID" value="EKF85671.1"/>
    <property type="molecule type" value="Genomic_DNA"/>
</dbReference>
<evidence type="ECO:0000256" key="1">
    <source>
        <dbReference type="SAM" id="Phobius"/>
    </source>
</evidence>
<dbReference type="Proteomes" id="UP000007360">
    <property type="component" value="Unassembled WGS sequence"/>
</dbReference>
<protein>
    <submittedName>
        <fullName evidence="2">Uncharacterized protein</fullName>
    </submittedName>
</protein>
<organism evidence="2 3">
    <name type="scientific">Methanobacterium formicicum (strain DSM 3637 / PP1)</name>
    <dbReference type="NCBI Taxonomy" id="1204725"/>
    <lineage>
        <taxon>Archaea</taxon>
        <taxon>Methanobacteriati</taxon>
        <taxon>Methanobacteriota</taxon>
        <taxon>Methanomada group</taxon>
        <taxon>Methanobacteria</taxon>
        <taxon>Methanobacteriales</taxon>
        <taxon>Methanobacteriaceae</taxon>
        <taxon>Methanobacterium</taxon>
    </lineage>
</organism>
<dbReference type="RefSeq" id="WP_004030963.1">
    <property type="nucleotide sequence ID" value="NZ_AMPO01000006.1"/>
</dbReference>
<gene>
    <name evidence="2" type="ORF">A994_08061</name>
</gene>
<keyword evidence="1" id="KW-1133">Transmembrane helix</keyword>
<keyword evidence="1" id="KW-0812">Transmembrane</keyword>
<keyword evidence="3" id="KW-1185">Reference proteome</keyword>
<dbReference type="PATRIC" id="fig|1204725.3.peg.1620"/>
<evidence type="ECO:0000313" key="3">
    <source>
        <dbReference type="Proteomes" id="UP000007360"/>
    </source>
</evidence>
<accession>K2QCD3</accession>
<comment type="caution">
    <text evidence="2">The sequence shown here is derived from an EMBL/GenBank/DDBJ whole genome shotgun (WGS) entry which is preliminary data.</text>
</comment>
<evidence type="ECO:0000313" key="2">
    <source>
        <dbReference type="EMBL" id="EKF85671.1"/>
    </source>
</evidence>
<name>K2QCD3_METFP</name>
<sequence length="218" mass="24656">MVLKPERNRESVQFSDNSTGYLVCSECNGYYKLQENETPEDFEKCECGSLLTYYESIPSPESSLMFSSTNLGQDSVKSFKPSDEIDSKQFNPLKQDQTNTFKTGEVSENEFIMNRFSKQNPVSDEVLNTLQRDKGSLWNNVAEFNSKNNVEHRKVVMDDVIEVNRLMMMVDERRALEESDNSSKMKSVSTRMGPIGFLSAAIVLLITVLALTLAGELV</sequence>
<proteinExistence type="predicted"/>
<dbReference type="OrthoDB" id="70331at2157"/>
<feature type="transmembrane region" description="Helical" evidence="1">
    <location>
        <begin position="195"/>
        <end position="215"/>
    </location>
</feature>
<keyword evidence="1" id="KW-0472">Membrane</keyword>
<dbReference type="AlphaFoldDB" id="K2QCD3"/>